<evidence type="ECO:0000313" key="1">
    <source>
        <dbReference type="EMBL" id="MBA9082700.1"/>
    </source>
</evidence>
<accession>A0ABR6E2B4</accession>
<protein>
    <submittedName>
        <fullName evidence="1">Uncharacterized protein</fullName>
    </submittedName>
</protein>
<keyword evidence="2" id="KW-1185">Reference proteome</keyword>
<dbReference type="RefSeq" id="WP_182479778.1">
    <property type="nucleotide sequence ID" value="NZ_CAWPNC010000002.1"/>
</dbReference>
<dbReference type="Proteomes" id="UP000548119">
    <property type="component" value="Unassembled WGS sequence"/>
</dbReference>
<sequence>MCLLRGCWLNIGVWEVLWGMGEAGASKEGARLWGGHVGEEWKLEVCGECSG</sequence>
<gene>
    <name evidence="1" type="ORF">GGR10_000541</name>
</gene>
<organism evidence="1 2">
    <name type="scientific">Bartonella chomelii</name>
    <dbReference type="NCBI Taxonomy" id="236402"/>
    <lineage>
        <taxon>Bacteria</taxon>
        <taxon>Pseudomonadati</taxon>
        <taxon>Pseudomonadota</taxon>
        <taxon>Alphaproteobacteria</taxon>
        <taxon>Hyphomicrobiales</taxon>
        <taxon>Bartonellaceae</taxon>
        <taxon>Bartonella</taxon>
    </lineage>
</organism>
<reference evidence="1 2" key="1">
    <citation type="submission" date="2020-08" db="EMBL/GenBank/DDBJ databases">
        <title>Genomic Encyclopedia of Type Strains, Phase IV (KMG-IV): sequencing the most valuable type-strain genomes for metagenomic binning, comparative biology and taxonomic classification.</title>
        <authorList>
            <person name="Goeker M."/>
        </authorList>
    </citation>
    <scope>NUCLEOTIDE SEQUENCE [LARGE SCALE GENOMIC DNA]</scope>
    <source>
        <strain evidence="1 2">DSM 21431</strain>
    </source>
</reference>
<dbReference type="EMBL" id="JACJIR010000002">
    <property type="protein sequence ID" value="MBA9082700.1"/>
    <property type="molecule type" value="Genomic_DNA"/>
</dbReference>
<evidence type="ECO:0000313" key="2">
    <source>
        <dbReference type="Proteomes" id="UP000548119"/>
    </source>
</evidence>
<comment type="caution">
    <text evidence="1">The sequence shown here is derived from an EMBL/GenBank/DDBJ whole genome shotgun (WGS) entry which is preliminary data.</text>
</comment>
<proteinExistence type="predicted"/>
<name>A0ABR6E2B4_9HYPH</name>